<sequence>MGYLRLLLFLPLSLAAFHGVKGCLECDPKFMKDVKSLLEKLLPSEVPGRVQLLERQIKETIRLSFRVSHGNKRLRVLAVRKVVKLRMWVKNELNKLGSETWKGVFILQGKLLNFRQNLESKLKEVLKSFSEVACSEDCIVTEGPVLDCWTCLRINAQCFRGEYCGDKDSKKAENQEIALFLTLLAEAVILGSAVLLFHICISHRRKMKAIRMSLKKYLEKKLEELMGIIDENEEKKHFGHRKYRHRHRHVVFHNSPKY</sequence>
<evidence type="ECO:0000313" key="5">
    <source>
        <dbReference type="Proteomes" id="UP000694923"/>
    </source>
</evidence>
<evidence type="ECO:0000313" key="6">
    <source>
        <dbReference type="RefSeq" id="XP_008571494.1"/>
    </source>
</evidence>
<name>A0ABM0QT03_GALVR</name>
<organism evidence="5 6">
    <name type="scientific">Galeopterus variegatus</name>
    <name type="common">Malayan flying lemur</name>
    <name type="synonym">Cynocephalus variegatus</name>
    <dbReference type="NCBI Taxonomy" id="482537"/>
    <lineage>
        <taxon>Eukaryota</taxon>
        <taxon>Metazoa</taxon>
        <taxon>Chordata</taxon>
        <taxon>Craniata</taxon>
        <taxon>Vertebrata</taxon>
        <taxon>Euteleostomi</taxon>
        <taxon>Mammalia</taxon>
        <taxon>Eutheria</taxon>
        <taxon>Euarchontoglires</taxon>
        <taxon>Dermoptera</taxon>
        <taxon>Cynocephalidae</taxon>
        <taxon>Galeopterus</taxon>
    </lineage>
</organism>
<keyword evidence="3" id="KW-0812">Transmembrane</keyword>
<feature type="transmembrane region" description="Helical" evidence="3">
    <location>
        <begin position="177"/>
        <end position="201"/>
    </location>
</feature>
<protein>
    <submittedName>
        <fullName evidence="6">Izumo sperm-egg fusion protein 3</fullName>
    </submittedName>
</protein>
<keyword evidence="5" id="KW-1185">Reference proteome</keyword>
<proteinExistence type="inferred from homology"/>
<dbReference type="Pfam" id="PF15005">
    <property type="entry name" value="IZUMO"/>
    <property type="match status" value="1"/>
</dbReference>
<keyword evidence="2 4" id="KW-0732">Signal</keyword>
<evidence type="ECO:0000256" key="2">
    <source>
        <dbReference type="ARBA" id="ARBA00022729"/>
    </source>
</evidence>
<evidence type="ECO:0000256" key="1">
    <source>
        <dbReference type="ARBA" id="ARBA00009633"/>
    </source>
</evidence>
<dbReference type="PANTHER" id="PTHR36470:SF1">
    <property type="entry name" value="IZUMO SPERM-EGG FUSION PROTEIN 3"/>
    <property type="match status" value="1"/>
</dbReference>
<dbReference type="InterPro" id="IPR029389">
    <property type="entry name" value="IZUMO"/>
</dbReference>
<evidence type="ECO:0000256" key="3">
    <source>
        <dbReference type="SAM" id="Phobius"/>
    </source>
</evidence>
<keyword evidence="3" id="KW-1133">Transmembrane helix</keyword>
<evidence type="ECO:0000256" key="4">
    <source>
        <dbReference type="SAM" id="SignalP"/>
    </source>
</evidence>
<reference evidence="6" key="1">
    <citation type="submission" date="2025-08" db="UniProtKB">
        <authorList>
            <consortium name="RefSeq"/>
        </authorList>
    </citation>
    <scope>IDENTIFICATION</scope>
</reference>
<accession>A0ABM0QT03</accession>
<dbReference type="GeneID" id="103590929"/>
<feature type="signal peptide" evidence="4">
    <location>
        <begin position="1"/>
        <end position="22"/>
    </location>
</feature>
<dbReference type="RefSeq" id="XP_008571494.1">
    <property type="nucleotide sequence ID" value="XM_008573272.1"/>
</dbReference>
<dbReference type="PANTHER" id="PTHR36470">
    <property type="entry name" value="IZUMO SPERM-EGG FUSION PROTEIN 3"/>
    <property type="match status" value="1"/>
</dbReference>
<feature type="chain" id="PRO_5046568218" evidence="4">
    <location>
        <begin position="23"/>
        <end position="258"/>
    </location>
</feature>
<dbReference type="Proteomes" id="UP000694923">
    <property type="component" value="Unplaced"/>
</dbReference>
<comment type="similarity">
    <text evidence="1">Belongs to the Izumo family.</text>
</comment>
<keyword evidence="3" id="KW-0472">Membrane</keyword>
<gene>
    <name evidence="6" type="primary">IZUMO3</name>
</gene>